<organism evidence="3 4">
    <name type="scientific">Cladophialophora carrionii</name>
    <dbReference type="NCBI Taxonomy" id="86049"/>
    <lineage>
        <taxon>Eukaryota</taxon>
        <taxon>Fungi</taxon>
        <taxon>Dikarya</taxon>
        <taxon>Ascomycota</taxon>
        <taxon>Pezizomycotina</taxon>
        <taxon>Eurotiomycetes</taxon>
        <taxon>Chaetothyriomycetidae</taxon>
        <taxon>Chaetothyriales</taxon>
        <taxon>Herpotrichiellaceae</taxon>
        <taxon>Cladophialophora</taxon>
    </lineage>
</organism>
<feature type="transmembrane region" description="Helical" evidence="2">
    <location>
        <begin position="87"/>
        <end position="108"/>
    </location>
</feature>
<feature type="compositionally biased region" description="Basic and acidic residues" evidence="1">
    <location>
        <begin position="306"/>
        <end position="320"/>
    </location>
</feature>
<sequence>MGVEPPFIYDRPSTYTFGGPTDRGFQPKAATHASWAPKAQKPKQDGPLVDFNKHPDSYIVVPYGNLNAKAMPPNTQRRIIRGRQLQLFSRVCALVGALGVLFCVIAITKTSGTVGWIIRGAPAIAILHTVYAIFHLARTATSRTAGSTASYMIFAALVDSGLIPFWVFSAWMAHEDYTKNQYGWSTLFNDSDLSYKIIYAFFLLACIEGGLMVVSLLLDIYLGMKFRQISKLPPDMNPLEPTLTSRHKHKKSEITEKNMRFSGLVAAKRESQASSFKRVPFIHTRTDSADSVTLYGSEGARNSRLELRKDLNESGKDPWRWSRNSSPERPQSAVVPSPTSRAAGSGMDFRPERSSVLTEKPSRPSSWLSYLDYEGVPTPISDDANAEFDNEVRPVSPVSAVSDKDASFDRAPRERANWYTDSPARDSRIHLPPSANHSPAQSHPQTGSRTSLAMPPPQSPPKKRSREPLGMNPPTPTRSPFGDENAYTSPVRTPNHHTRESPNRAILQDTAANSQGRPNATPTNSRPSSFVGSGGKTHFYGNLRSSVSSSPLNSPSHTNRDEKKEIVSVVREVEDMYERTRTMQTESDYSANFEVHGSESDDEDGKLSAHISAMQTASPSQWNGVRQASNSTGYDLNSGYAGLGTEFGKGMGRRRDVSGKVAEEGRASPTRNGAAGWQRFKGL</sequence>
<dbReference type="OrthoDB" id="5404940at2759"/>
<reference evidence="4" key="1">
    <citation type="submission" date="2015-07" db="EMBL/GenBank/DDBJ databases">
        <authorList>
            <person name="Teixeira M.M."/>
            <person name="Souza R.C."/>
            <person name="Almeida L.G."/>
            <person name="Vicente V.A."/>
            <person name="de Hoog S."/>
            <person name="Bocca A.L."/>
            <person name="de Almeida S.R."/>
            <person name="Vasconcelos A.T."/>
            <person name="Felipe M.S."/>
        </authorList>
    </citation>
    <scope>NUCLEOTIDE SEQUENCE [LARGE SCALE GENOMIC DNA]</scope>
    <source>
        <strain evidence="4">KSF</strain>
    </source>
</reference>
<keyword evidence="2" id="KW-1133">Transmembrane helix</keyword>
<dbReference type="VEuPathDB" id="FungiDB:CLCR_00241"/>
<keyword evidence="2" id="KW-0812">Transmembrane</keyword>
<feature type="region of interest" description="Disordered" evidence="1">
    <location>
        <begin position="394"/>
        <end position="565"/>
    </location>
</feature>
<feature type="compositionally biased region" description="Polar residues" evidence="1">
    <location>
        <begin position="510"/>
        <end position="531"/>
    </location>
</feature>
<comment type="caution">
    <text evidence="3">The sequence shown here is derived from an EMBL/GenBank/DDBJ whole genome shotgun (WGS) entry which is preliminary data.</text>
</comment>
<feature type="transmembrane region" description="Helical" evidence="2">
    <location>
        <begin position="114"/>
        <end position="137"/>
    </location>
</feature>
<feature type="region of interest" description="Disordered" evidence="1">
    <location>
        <begin position="644"/>
        <end position="683"/>
    </location>
</feature>
<proteinExistence type="predicted"/>
<evidence type="ECO:0000313" key="3">
    <source>
        <dbReference type="EMBL" id="OCT54194.1"/>
    </source>
</evidence>
<feature type="compositionally biased region" description="Polar residues" evidence="1">
    <location>
        <begin position="435"/>
        <end position="451"/>
    </location>
</feature>
<evidence type="ECO:0000313" key="4">
    <source>
        <dbReference type="Proteomes" id="UP000094526"/>
    </source>
</evidence>
<accession>A0A1C1D0C4</accession>
<dbReference type="STRING" id="86049.A0A1C1D0C4"/>
<dbReference type="AlphaFoldDB" id="A0A1C1D0C4"/>
<feature type="transmembrane region" description="Helical" evidence="2">
    <location>
        <begin position="193"/>
        <end position="222"/>
    </location>
</feature>
<dbReference type="eggNOG" id="ENOG502S9P8">
    <property type="taxonomic scope" value="Eukaryota"/>
</dbReference>
<dbReference type="VEuPathDB" id="FungiDB:G647_09439"/>
<evidence type="ECO:0000256" key="2">
    <source>
        <dbReference type="SAM" id="Phobius"/>
    </source>
</evidence>
<feature type="compositionally biased region" description="Basic and acidic residues" evidence="1">
    <location>
        <begin position="653"/>
        <end position="666"/>
    </location>
</feature>
<keyword evidence="2" id="KW-0472">Membrane</keyword>
<protein>
    <submittedName>
        <fullName evidence="3">Uncharacterized protein</fullName>
    </submittedName>
</protein>
<feature type="compositionally biased region" description="Low complexity" evidence="1">
    <location>
        <begin position="542"/>
        <end position="556"/>
    </location>
</feature>
<gene>
    <name evidence="3" type="ORF">CLCR_00241</name>
</gene>
<feature type="region of interest" description="Disordered" evidence="1">
    <location>
        <begin position="306"/>
        <end position="368"/>
    </location>
</feature>
<feature type="transmembrane region" description="Helical" evidence="2">
    <location>
        <begin position="149"/>
        <end position="173"/>
    </location>
</feature>
<keyword evidence="4" id="KW-1185">Reference proteome</keyword>
<evidence type="ECO:0000256" key="1">
    <source>
        <dbReference type="SAM" id="MobiDB-lite"/>
    </source>
</evidence>
<dbReference type="EMBL" id="LGRB01000005">
    <property type="protein sequence ID" value="OCT54194.1"/>
    <property type="molecule type" value="Genomic_DNA"/>
</dbReference>
<name>A0A1C1D0C4_9EURO</name>
<dbReference type="Proteomes" id="UP000094526">
    <property type="component" value="Unassembled WGS sequence"/>
</dbReference>
<feature type="compositionally biased region" description="Basic and acidic residues" evidence="1">
    <location>
        <begin position="402"/>
        <end position="416"/>
    </location>
</feature>